<dbReference type="SUPFAM" id="SSF51735">
    <property type="entry name" value="NAD(P)-binding Rossmann-fold domains"/>
    <property type="match status" value="1"/>
</dbReference>
<accession>A0A917ZMT7</accession>
<dbReference type="NCBIfam" id="NF005893">
    <property type="entry name" value="PRK07856.1"/>
    <property type="match status" value="1"/>
</dbReference>
<feature type="domain" description="Ketoreductase" evidence="4">
    <location>
        <begin position="6"/>
        <end position="186"/>
    </location>
</feature>
<organism evidence="5 6">
    <name type="scientific">Wenjunlia tyrosinilytica</name>
    <dbReference type="NCBI Taxonomy" id="1544741"/>
    <lineage>
        <taxon>Bacteria</taxon>
        <taxon>Bacillati</taxon>
        <taxon>Actinomycetota</taxon>
        <taxon>Actinomycetes</taxon>
        <taxon>Kitasatosporales</taxon>
        <taxon>Streptomycetaceae</taxon>
        <taxon>Wenjunlia</taxon>
    </lineage>
</organism>
<evidence type="ECO:0000259" key="4">
    <source>
        <dbReference type="SMART" id="SM00822"/>
    </source>
</evidence>
<keyword evidence="6" id="KW-1185">Reference proteome</keyword>
<dbReference type="InterPro" id="IPR036291">
    <property type="entry name" value="NAD(P)-bd_dom_sf"/>
</dbReference>
<dbReference type="EMBL" id="BMMS01000009">
    <property type="protein sequence ID" value="GGO86755.1"/>
    <property type="molecule type" value="Genomic_DNA"/>
</dbReference>
<gene>
    <name evidence="5" type="ORF">GCM10012280_23610</name>
</gene>
<dbReference type="InterPro" id="IPR020904">
    <property type="entry name" value="Sc_DH/Rdtase_CS"/>
</dbReference>
<comment type="similarity">
    <text evidence="1">Belongs to the short-chain dehydrogenases/reductases (SDR) family.</text>
</comment>
<evidence type="ECO:0000256" key="2">
    <source>
        <dbReference type="ARBA" id="ARBA00023002"/>
    </source>
</evidence>
<reference evidence="5" key="2">
    <citation type="submission" date="2020-09" db="EMBL/GenBank/DDBJ databases">
        <authorList>
            <person name="Sun Q."/>
            <person name="Zhou Y."/>
        </authorList>
    </citation>
    <scope>NUCLEOTIDE SEQUENCE</scope>
    <source>
        <strain evidence="5">CGMCC 4.7201</strain>
    </source>
</reference>
<feature type="region of interest" description="Disordered" evidence="3">
    <location>
        <begin position="239"/>
        <end position="260"/>
    </location>
</feature>
<proteinExistence type="inferred from homology"/>
<dbReference type="PANTHER" id="PTHR42760:SF133">
    <property type="entry name" value="3-OXOACYL-[ACYL-CARRIER-PROTEIN] REDUCTASE"/>
    <property type="match status" value="1"/>
</dbReference>
<dbReference type="PRINTS" id="PR00080">
    <property type="entry name" value="SDRFAMILY"/>
</dbReference>
<sequence>MDLNGQVALVTGGGRGIGRGITERLLAAGAEVVVCGRNHPGEPPSADGRAAVFHRTDVRDPEQVRDLVSYVERSFGRLDLLVNNAGGSPRADAATASPRFSRAVLDLNLLGPLHCAQAAYAVMRRQPEGGSIVNIGSVSGTRPSPGTAVYGAAKAGLASLTRSLAAEWAPRVRVNCLVVGLVLTDQSHDHYGDAAAQAGIGAAIPLGRLASVDEIAGPVLFLASHDARYVTGAELAVHGGGERPTHLQATESRPDHPSVN</sequence>
<dbReference type="AlphaFoldDB" id="A0A917ZMT7"/>
<name>A0A917ZMT7_9ACTN</name>
<protein>
    <submittedName>
        <fullName evidence="5">Short-chain dehydrogenase/reductase</fullName>
    </submittedName>
</protein>
<evidence type="ECO:0000256" key="1">
    <source>
        <dbReference type="ARBA" id="ARBA00006484"/>
    </source>
</evidence>
<dbReference type="PROSITE" id="PS00061">
    <property type="entry name" value="ADH_SHORT"/>
    <property type="match status" value="1"/>
</dbReference>
<dbReference type="RefSeq" id="WP_189131560.1">
    <property type="nucleotide sequence ID" value="NZ_BMMS01000009.1"/>
</dbReference>
<dbReference type="Gene3D" id="3.40.50.720">
    <property type="entry name" value="NAD(P)-binding Rossmann-like Domain"/>
    <property type="match status" value="1"/>
</dbReference>
<evidence type="ECO:0000256" key="3">
    <source>
        <dbReference type="SAM" id="MobiDB-lite"/>
    </source>
</evidence>
<comment type="caution">
    <text evidence="5">The sequence shown here is derived from an EMBL/GenBank/DDBJ whole genome shotgun (WGS) entry which is preliminary data.</text>
</comment>
<dbReference type="PRINTS" id="PR00081">
    <property type="entry name" value="GDHRDH"/>
</dbReference>
<dbReference type="GO" id="GO:0016616">
    <property type="term" value="F:oxidoreductase activity, acting on the CH-OH group of donors, NAD or NADP as acceptor"/>
    <property type="evidence" value="ECO:0007669"/>
    <property type="project" value="TreeGrafter"/>
</dbReference>
<reference evidence="5" key="1">
    <citation type="journal article" date="2014" name="Int. J. Syst. Evol. Microbiol.">
        <title>Complete genome sequence of Corynebacterium casei LMG S-19264T (=DSM 44701T), isolated from a smear-ripened cheese.</title>
        <authorList>
            <consortium name="US DOE Joint Genome Institute (JGI-PGF)"/>
            <person name="Walter F."/>
            <person name="Albersmeier A."/>
            <person name="Kalinowski J."/>
            <person name="Ruckert C."/>
        </authorList>
    </citation>
    <scope>NUCLEOTIDE SEQUENCE</scope>
    <source>
        <strain evidence="5">CGMCC 4.7201</strain>
    </source>
</reference>
<dbReference type="SMART" id="SM00822">
    <property type="entry name" value="PKS_KR"/>
    <property type="match status" value="1"/>
</dbReference>
<dbReference type="InterPro" id="IPR057326">
    <property type="entry name" value="KR_dom"/>
</dbReference>
<dbReference type="Pfam" id="PF13561">
    <property type="entry name" value="adh_short_C2"/>
    <property type="match status" value="1"/>
</dbReference>
<dbReference type="InterPro" id="IPR002347">
    <property type="entry name" value="SDR_fam"/>
</dbReference>
<dbReference type="CDD" id="cd05233">
    <property type="entry name" value="SDR_c"/>
    <property type="match status" value="1"/>
</dbReference>
<keyword evidence="2" id="KW-0560">Oxidoreductase</keyword>
<dbReference type="FunFam" id="3.40.50.720:FF:000084">
    <property type="entry name" value="Short-chain dehydrogenase reductase"/>
    <property type="match status" value="1"/>
</dbReference>
<dbReference type="PANTHER" id="PTHR42760">
    <property type="entry name" value="SHORT-CHAIN DEHYDROGENASES/REDUCTASES FAMILY MEMBER"/>
    <property type="match status" value="1"/>
</dbReference>
<dbReference type="Proteomes" id="UP000641932">
    <property type="component" value="Unassembled WGS sequence"/>
</dbReference>
<evidence type="ECO:0000313" key="5">
    <source>
        <dbReference type="EMBL" id="GGO86755.1"/>
    </source>
</evidence>
<evidence type="ECO:0000313" key="6">
    <source>
        <dbReference type="Proteomes" id="UP000641932"/>
    </source>
</evidence>